<protein>
    <recommendedName>
        <fullName evidence="4">Lipoprotein</fullName>
    </recommendedName>
</protein>
<reference evidence="2 3" key="1">
    <citation type="submission" date="2019-04" db="EMBL/GenBank/DDBJ databases">
        <title>Draft genome sequence of Robertkochia marina CC-AMO-30D.</title>
        <authorList>
            <person name="Hameed A."/>
            <person name="Lin S.-Y."/>
            <person name="Shahina M."/>
            <person name="Lai W.-A."/>
            <person name="Young C.-C."/>
        </authorList>
    </citation>
    <scope>NUCLEOTIDE SEQUENCE [LARGE SCALE GENOMIC DNA]</scope>
    <source>
        <strain evidence="2 3">CC-AMO-30D</strain>
    </source>
</reference>
<accession>A0A4S3M0W0</accession>
<gene>
    <name evidence="2" type="ORF">E7Z59_10060</name>
</gene>
<dbReference type="Proteomes" id="UP000305939">
    <property type="component" value="Unassembled WGS sequence"/>
</dbReference>
<feature type="signal peptide" evidence="1">
    <location>
        <begin position="1"/>
        <end position="21"/>
    </location>
</feature>
<dbReference type="OrthoDB" id="1489643at2"/>
<keyword evidence="1" id="KW-0732">Signal</keyword>
<evidence type="ECO:0000256" key="1">
    <source>
        <dbReference type="SAM" id="SignalP"/>
    </source>
</evidence>
<evidence type="ECO:0000313" key="2">
    <source>
        <dbReference type="EMBL" id="THD67981.1"/>
    </source>
</evidence>
<sequence>MKKALLLFSILLIAGCSSVKKTQVALNSGNYDGAITIALDKLRDNKTKRGNQPYVVMLEQAFKKATDRDLQQIKYLRAGGNPADLEEIYETYSRINNRQDRIRPLLPLRLQEEDRMANFNFKDYTNVLIDAKNELSSYLYDNAKGLLENARSKMDFRKAYDDLSYLTNINAGYRDAEVLMDKAHQLGTDYVKVFMHNESDKVIPARLEEELLNFNTYGLNDLWTIYHNQPLEEINYDYEMELAIRDINFTPDQVSEKVVIREKQVQDGYDYVLDGNGNVKKDSLGNDIKVEKFITVRTRFQQFTQFKAVNVTGEVAFKDLGNQQIINSYPLASEFVFRHFYAQHDGDRRALGATDLELLQAKVVPFPTNEEMVYNAGEDIKNRLKNIIKGQQFHDRTN</sequence>
<dbReference type="PROSITE" id="PS51257">
    <property type="entry name" value="PROKAR_LIPOPROTEIN"/>
    <property type="match status" value="1"/>
</dbReference>
<organism evidence="2 3">
    <name type="scientific">Robertkochia marina</name>
    <dbReference type="NCBI Taxonomy" id="1227945"/>
    <lineage>
        <taxon>Bacteria</taxon>
        <taxon>Pseudomonadati</taxon>
        <taxon>Bacteroidota</taxon>
        <taxon>Flavobacteriia</taxon>
        <taxon>Flavobacteriales</taxon>
        <taxon>Flavobacteriaceae</taxon>
        <taxon>Robertkochia</taxon>
    </lineage>
</organism>
<dbReference type="RefSeq" id="WP_136336186.1">
    <property type="nucleotide sequence ID" value="NZ_QXMP01000015.1"/>
</dbReference>
<keyword evidence="3" id="KW-1185">Reference proteome</keyword>
<evidence type="ECO:0008006" key="4">
    <source>
        <dbReference type="Google" id="ProtNLM"/>
    </source>
</evidence>
<comment type="caution">
    <text evidence="2">The sequence shown here is derived from an EMBL/GenBank/DDBJ whole genome shotgun (WGS) entry which is preliminary data.</text>
</comment>
<evidence type="ECO:0000313" key="3">
    <source>
        <dbReference type="Proteomes" id="UP000305939"/>
    </source>
</evidence>
<name>A0A4S3M0W0_9FLAO</name>
<dbReference type="EMBL" id="SSMC01000002">
    <property type="protein sequence ID" value="THD67981.1"/>
    <property type="molecule type" value="Genomic_DNA"/>
</dbReference>
<feature type="chain" id="PRO_5020653234" description="Lipoprotein" evidence="1">
    <location>
        <begin position="22"/>
        <end position="398"/>
    </location>
</feature>
<proteinExistence type="predicted"/>
<dbReference type="AlphaFoldDB" id="A0A4S3M0W0"/>